<comment type="caution">
    <text evidence="2">The sequence shown here is derived from an EMBL/GenBank/DDBJ whole genome shotgun (WGS) entry which is preliminary data.</text>
</comment>
<name>A0A931E647_9FLAO</name>
<dbReference type="InterPro" id="IPR001279">
    <property type="entry name" value="Metallo-B-lactamas"/>
</dbReference>
<dbReference type="Gene3D" id="3.60.15.10">
    <property type="entry name" value="Ribonuclease Z/Hydroxyacylglutathione hydrolase-like"/>
    <property type="match status" value="1"/>
</dbReference>
<dbReference type="RefSeq" id="WP_194739325.1">
    <property type="nucleotide sequence ID" value="NZ_JADKYY010000006.1"/>
</dbReference>
<dbReference type="PANTHER" id="PTHR43546">
    <property type="entry name" value="UPF0173 METAL-DEPENDENT HYDROLASE MJ1163-RELATED"/>
    <property type="match status" value="1"/>
</dbReference>
<gene>
    <name evidence="2" type="ORF">IC612_06240</name>
</gene>
<dbReference type="NCBIfam" id="NF001911">
    <property type="entry name" value="PRK00685.1"/>
    <property type="match status" value="1"/>
</dbReference>
<keyword evidence="2" id="KW-0378">Hydrolase</keyword>
<keyword evidence="3" id="KW-1185">Reference proteome</keyword>
<dbReference type="Pfam" id="PF13483">
    <property type="entry name" value="Lactamase_B_3"/>
    <property type="match status" value="1"/>
</dbReference>
<dbReference type="Proteomes" id="UP000694480">
    <property type="component" value="Unassembled WGS sequence"/>
</dbReference>
<dbReference type="InterPro" id="IPR036866">
    <property type="entry name" value="RibonucZ/Hydroxyglut_hydro"/>
</dbReference>
<dbReference type="PANTHER" id="PTHR43546:SF3">
    <property type="entry name" value="UPF0173 METAL-DEPENDENT HYDROLASE MJ1163"/>
    <property type="match status" value="1"/>
</dbReference>
<dbReference type="InterPro" id="IPR050114">
    <property type="entry name" value="UPF0173_UPF0282_UlaG_hydrolase"/>
</dbReference>
<dbReference type="EMBL" id="JADKYY010000006">
    <property type="protein sequence ID" value="MBF5027395.1"/>
    <property type="molecule type" value="Genomic_DNA"/>
</dbReference>
<evidence type="ECO:0000259" key="1">
    <source>
        <dbReference type="SMART" id="SM00849"/>
    </source>
</evidence>
<accession>A0A931E647</accession>
<reference evidence="2" key="1">
    <citation type="submission" date="2020-11" db="EMBL/GenBank/DDBJ databases">
        <title>Genome seq and assembly of Planobacterium sp.</title>
        <authorList>
            <person name="Chhetri G."/>
        </authorList>
    </citation>
    <scope>NUCLEOTIDE SEQUENCE</scope>
    <source>
        <strain evidence="2">GCR5</strain>
    </source>
</reference>
<dbReference type="SUPFAM" id="SSF56281">
    <property type="entry name" value="Metallo-hydrolase/oxidoreductase"/>
    <property type="match status" value="1"/>
</dbReference>
<dbReference type="GO" id="GO:0016787">
    <property type="term" value="F:hydrolase activity"/>
    <property type="evidence" value="ECO:0007669"/>
    <property type="project" value="UniProtKB-KW"/>
</dbReference>
<feature type="domain" description="Metallo-beta-lactamase" evidence="1">
    <location>
        <begin position="7"/>
        <end position="190"/>
    </location>
</feature>
<evidence type="ECO:0000313" key="3">
    <source>
        <dbReference type="Proteomes" id="UP000694480"/>
    </source>
</evidence>
<sequence length="226" mass="25064">MKLRFLGQNCFLITTGTTNILTDPFYSYQKDKSGFLLESTKVDYILLTHVHQDHMADVKQVLEHYPQATLIAQPEVCGYFSHSSMVDLNFGGTLDIGKVSIDMVPALHTSSFPDGSYGGLSCGYLLQSEGGNLYLAGDTGLTMEMKLLKEFYGPISISILPVGGHYTMDYKKAAYAAKNLLDCAHVVGCHFDTFPPISIDHQKAKAYFEAMDIELKLPELGEEWEV</sequence>
<protein>
    <submittedName>
        <fullName evidence="2">Metal-dependent hydrolase</fullName>
    </submittedName>
</protein>
<organism evidence="2 3">
    <name type="scientific">Planobacterium oryzisoli</name>
    <dbReference type="NCBI Taxonomy" id="2771435"/>
    <lineage>
        <taxon>Bacteria</taxon>
        <taxon>Pseudomonadati</taxon>
        <taxon>Bacteroidota</taxon>
        <taxon>Flavobacteriia</taxon>
        <taxon>Flavobacteriales</taxon>
        <taxon>Weeksellaceae</taxon>
        <taxon>Chryseobacterium group</taxon>
        <taxon>Chryseobacterium</taxon>
    </lineage>
</organism>
<dbReference type="AlphaFoldDB" id="A0A931E647"/>
<proteinExistence type="predicted"/>
<dbReference type="SMART" id="SM00849">
    <property type="entry name" value="Lactamase_B"/>
    <property type="match status" value="1"/>
</dbReference>
<evidence type="ECO:0000313" key="2">
    <source>
        <dbReference type="EMBL" id="MBF5027395.1"/>
    </source>
</evidence>